<evidence type="ECO:0000313" key="12">
    <source>
        <dbReference type="Proteomes" id="UP000014760"/>
    </source>
</evidence>
<evidence type="ECO:0000256" key="8">
    <source>
        <dbReference type="SAM" id="Phobius"/>
    </source>
</evidence>
<keyword evidence="5 8" id="KW-0472">Membrane</keyword>
<evidence type="ECO:0000256" key="2">
    <source>
        <dbReference type="ARBA" id="ARBA00022475"/>
    </source>
</evidence>
<dbReference type="HOGENOM" id="CLU_628897_0_0_1"/>
<dbReference type="Proteomes" id="UP000014760">
    <property type="component" value="Unassembled WGS sequence"/>
</dbReference>
<evidence type="ECO:0000256" key="3">
    <source>
        <dbReference type="ARBA" id="ARBA00022692"/>
    </source>
</evidence>
<keyword evidence="7" id="KW-0325">Glycoprotein</keyword>
<evidence type="ECO:0000256" key="6">
    <source>
        <dbReference type="ARBA" id="ARBA00023170"/>
    </source>
</evidence>
<dbReference type="Pfam" id="PF00497">
    <property type="entry name" value="SBP_bac_3"/>
    <property type="match status" value="1"/>
</dbReference>
<evidence type="ECO:0000259" key="9">
    <source>
        <dbReference type="SMART" id="SM00079"/>
    </source>
</evidence>
<evidence type="ECO:0000313" key="10">
    <source>
        <dbReference type="EMBL" id="ELT92333.1"/>
    </source>
</evidence>
<dbReference type="SUPFAM" id="SSF53850">
    <property type="entry name" value="Periplasmic binding protein-like II"/>
    <property type="match status" value="1"/>
</dbReference>
<keyword evidence="6" id="KW-0675">Receptor</keyword>
<keyword evidence="2" id="KW-1003">Cell membrane</keyword>
<evidence type="ECO:0000256" key="7">
    <source>
        <dbReference type="ARBA" id="ARBA00023180"/>
    </source>
</evidence>
<reference evidence="11" key="3">
    <citation type="submission" date="2015-06" db="UniProtKB">
        <authorList>
            <consortium name="EnsemblMetazoa"/>
        </authorList>
    </citation>
    <scope>IDENTIFICATION</scope>
</reference>
<dbReference type="OMA" id="ITEERSH"/>
<dbReference type="EMBL" id="AMQN01002823">
    <property type="status" value="NOT_ANNOTATED_CDS"/>
    <property type="molecule type" value="Genomic_DNA"/>
</dbReference>
<dbReference type="GO" id="GO:0015276">
    <property type="term" value="F:ligand-gated monoatomic ion channel activity"/>
    <property type="evidence" value="ECO:0007669"/>
    <property type="project" value="InterPro"/>
</dbReference>
<gene>
    <name evidence="10" type="ORF">CAPTEDRAFT_191211</name>
</gene>
<feature type="transmembrane region" description="Helical" evidence="8">
    <location>
        <begin position="203"/>
        <end position="222"/>
    </location>
</feature>
<dbReference type="EnsemblMetazoa" id="CapteT191211">
    <property type="protein sequence ID" value="CapteP191211"/>
    <property type="gene ID" value="CapteG191211"/>
</dbReference>
<evidence type="ECO:0000256" key="1">
    <source>
        <dbReference type="ARBA" id="ARBA00004651"/>
    </source>
</evidence>
<dbReference type="InterPro" id="IPR001320">
    <property type="entry name" value="Iontro_rcpt_C"/>
</dbReference>
<dbReference type="SMART" id="SM00079">
    <property type="entry name" value="PBPe"/>
    <property type="match status" value="1"/>
</dbReference>
<evidence type="ECO:0000256" key="4">
    <source>
        <dbReference type="ARBA" id="ARBA00022989"/>
    </source>
</evidence>
<evidence type="ECO:0000256" key="5">
    <source>
        <dbReference type="ARBA" id="ARBA00023136"/>
    </source>
</evidence>
<sequence length="436" mass="49279">MLFVFKLDLKVTQREQPPTLKEVSLALCQSPCSSRRERREPLSLREAAAFIAQKFTSFNGHGKWGSQNEDGSWNGMVGMVNTGEVDLAMAGITITASRSTASDFTYRYHTEPSVVAVKVDTNKSLYFIRPLKGLLVLLYLLLPLFLSLLALAVEICLQRLATSRHRAFILQPWAAWFGNAVFSFARKIFTIGLSVRYLSRARFVLFLEFCFLVCVIVMSATYSGNLTAAMAVRRIEWPFRDLQGLAEADDYVLLLAEGTLREDLFKESKDGVYKQLWEKYSSHTIRSSENDDLMRILRKGSPKAAFTADRTDIVKRRVKGDCDILMLRETYFPAGFGFSIPKQATYLDAFNHVIQKLLQSGVIERWYEKNLPQLPSNMCTDEMVASSDTVRLEDIEFIICFVMCGGLCLATAALFLESNMRNLNASARWLTGSKQS</sequence>
<feature type="domain" description="Ionotropic glutamate receptor C-terminal" evidence="9">
    <location>
        <begin position="19"/>
        <end position="373"/>
    </location>
</feature>
<keyword evidence="3 8" id="KW-0812">Transmembrane</keyword>
<dbReference type="InterPro" id="IPR052192">
    <property type="entry name" value="Insect_Ionotropic_Sensory_Rcpt"/>
</dbReference>
<dbReference type="PANTHER" id="PTHR42643">
    <property type="entry name" value="IONOTROPIC RECEPTOR 20A-RELATED"/>
    <property type="match status" value="1"/>
</dbReference>
<evidence type="ECO:0000313" key="11">
    <source>
        <dbReference type="EnsemblMetazoa" id="CapteP191211"/>
    </source>
</evidence>
<feature type="transmembrane region" description="Helical" evidence="8">
    <location>
        <begin position="133"/>
        <end position="153"/>
    </location>
</feature>
<proteinExistence type="predicted"/>
<dbReference type="InterPro" id="IPR001638">
    <property type="entry name" value="Solute-binding_3/MltF_N"/>
</dbReference>
<keyword evidence="12" id="KW-1185">Reference proteome</keyword>
<dbReference type="PANTHER" id="PTHR42643:SF24">
    <property type="entry name" value="IONOTROPIC RECEPTOR 60A"/>
    <property type="match status" value="1"/>
</dbReference>
<dbReference type="GO" id="GO:0050906">
    <property type="term" value="P:detection of stimulus involved in sensory perception"/>
    <property type="evidence" value="ECO:0007669"/>
    <property type="project" value="UniProtKB-ARBA"/>
</dbReference>
<feature type="transmembrane region" description="Helical" evidence="8">
    <location>
        <begin position="173"/>
        <end position="191"/>
    </location>
</feature>
<protein>
    <recommendedName>
        <fullName evidence="9">Ionotropic glutamate receptor C-terminal domain-containing protein</fullName>
    </recommendedName>
</protein>
<dbReference type="Gene3D" id="3.40.190.10">
    <property type="entry name" value="Periplasmic binding protein-like II"/>
    <property type="match status" value="3"/>
</dbReference>
<dbReference type="AlphaFoldDB" id="R7TF15"/>
<organism evidence="10">
    <name type="scientific">Capitella teleta</name>
    <name type="common">Polychaete worm</name>
    <dbReference type="NCBI Taxonomy" id="283909"/>
    <lineage>
        <taxon>Eukaryota</taxon>
        <taxon>Metazoa</taxon>
        <taxon>Spiralia</taxon>
        <taxon>Lophotrochozoa</taxon>
        <taxon>Annelida</taxon>
        <taxon>Polychaeta</taxon>
        <taxon>Sedentaria</taxon>
        <taxon>Scolecida</taxon>
        <taxon>Capitellidae</taxon>
        <taxon>Capitella</taxon>
    </lineage>
</organism>
<dbReference type="EMBL" id="KB310159">
    <property type="protein sequence ID" value="ELT92333.1"/>
    <property type="molecule type" value="Genomic_DNA"/>
</dbReference>
<feature type="transmembrane region" description="Helical" evidence="8">
    <location>
        <begin position="395"/>
        <end position="416"/>
    </location>
</feature>
<dbReference type="STRING" id="283909.R7TF15"/>
<comment type="subcellular location">
    <subcellularLocation>
        <location evidence="1">Cell membrane</location>
        <topology evidence="1">Multi-pass membrane protein</topology>
    </subcellularLocation>
</comment>
<keyword evidence="4 8" id="KW-1133">Transmembrane helix</keyword>
<dbReference type="OrthoDB" id="6117597at2759"/>
<dbReference type="GO" id="GO:0005886">
    <property type="term" value="C:plasma membrane"/>
    <property type="evidence" value="ECO:0007669"/>
    <property type="project" value="UniProtKB-SubCell"/>
</dbReference>
<name>R7TF15_CAPTE</name>
<accession>R7TF15</accession>
<reference evidence="10 12" key="2">
    <citation type="journal article" date="2013" name="Nature">
        <title>Insights into bilaterian evolution from three spiralian genomes.</title>
        <authorList>
            <person name="Simakov O."/>
            <person name="Marletaz F."/>
            <person name="Cho S.J."/>
            <person name="Edsinger-Gonzales E."/>
            <person name="Havlak P."/>
            <person name="Hellsten U."/>
            <person name="Kuo D.H."/>
            <person name="Larsson T."/>
            <person name="Lv J."/>
            <person name="Arendt D."/>
            <person name="Savage R."/>
            <person name="Osoegawa K."/>
            <person name="de Jong P."/>
            <person name="Grimwood J."/>
            <person name="Chapman J.A."/>
            <person name="Shapiro H."/>
            <person name="Aerts A."/>
            <person name="Otillar R.P."/>
            <person name="Terry A.Y."/>
            <person name="Boore J.L."/>
            <person name="Grigoriev I.V."/>
            <person name="Lindberg D.R."/>
            <person name="Seaver E.C."/>
            <person name="Weisblat D.A."/>
            <person name="Putnam N.H."/>
            <person name="Rokhsar D.S."/>
        </authorList>
    </citation>
    <scope>NUCLEOTIDE SEQUENCE</scope>
    <source>
        <strain evidence="10 12">I ESC-2004</strain>
    </source>
</reference>
<reference evidence="12" key="1">
    <citation type="submission" date="2012-12" db="EMBL/GenBank/DDBJ databases">
        <authorList>
            <person name="Hellsten U."/>
            <person name="Grimwood J."/>
            <person name="Chapman J.A."/>
            <person name="Shapiro H."/>
            <person name="Aerts A."/>
            <person name="Otillar R.P."/>
            <person name="Terry A.Y."/>
            <person name="Boore J.L."/>
            <person name="Simakov O."/>
            <person name="Marletaz F."/>
            <person name="Cho S.-J."/>
            <person name="Edsinger-Gonzales E."/>
            <person name="Havlak P."/>
            <person name="Kuo D.-H."/>
            <person name="Larsson T."/>
            <person name="Lv J."/>
            <person name="Arendt D."/>
            <person name="Savage R."/>
            <person name="Osoegawa K."/>
            <person name="de Jong P."/>
            <person name="Lindberg D.R."/>
            <person name="Seaver E.C."/>
            <person name="Weisblat D.A."/>
            <person name="Putnam N.H."/>
            <person name="Grigoriev I.V."/>
            <person name="Rokhsar D.S."/>
        </authorList>
    </citation>
    <scope>NUCLEOTIDE SEQUENCE</scope>
    <source>
        <strain evidence="12">I ESC-2004</strain>
    </source>
</reference>